<evidence type="ECO:0000313" key="2">
    <source>
        <dbReference type="EMBL" id="EGO22208.1"/>
    </source>
</evidence>
<evidence type="ECO:0000259" key="1">
    <source>
        <dbReference type="Pfam" id="PF20231"/>
    </source>
</evidence>
<sequence>ILVNPTGKPGNFHGVDWCVELYNLFIKFKNGGVGSNKMVERIILEPPLVQVYHNTHLTVEKNLLQSHLTSKHADTDMRKIFAILLKDMEINLAHNIKLGHKTRYVIPNLLDKGIAAYTLYT</sequence>
<dbReference type="OrthoDB" id="4743193at2759"/>
<dbReference type="GeneID" id="18809271"/>
<dbReference type="InterPro" id="IPR046496">
    <property type="entry name" value="DUF6589"/>
</dbReference>
<reference evidence="2" key="1">
    <citation type="submission" date="2011-04" db="EMBL/GenBank/DDBJ databases">
        <title>Evolution of plant cell wall degrading machinery underlies the functional diversity of forest fungi.</title>
        <authorList>
            <consortium name="US DOE Joint Genome Institute (JGI-PGF)"/>
            <person name="Eastwood D.C."/>
            <person name="Floudas D."/>
            <person name="Binder M."/>
            <person name="Majcherczyk A."/>
            <person name="Schneider P."/>
            <person name="Aerts A."/>
            <person name="Asiegbu F.O."/>
            <person name="Baker S.E."/>
            <person name="Barry K."/>
            <person name="Bendiksby M."/>
            <person name="Blumentritt M."/>
            <person name="Coutinho P.M."/>
            <person name="Cullen D."/>
            <person name="Cullen D."/>
            <person name="Gathman A."/>
            <person name="Goodell B."/>
            <person name="Henrissat B."/>
            <person name="Ihrmark K."/>
            <person name="Kauserud H."/>
            <person name="Kohler A."/>
            <person name="LaButti K."/>
            <person name="Lapidus A."/>
            <person name="Lavin J.L."/>
            <person name="Lee Y.-H."/>
            <person name="Lindquist E."/>
            <person name="Lilly W."/>
            <person name="Lucas S."/>
            <person name="Morin E."/>
            <person name="Murat C."/>
            <person name="Oguiza J.A."/>
            <person name="Park J."/>
            <person name="Pisabarro A.G."/>
            <person name="Riley R."/>
            <person name="Rosling A."/>
            <person name="Salamov A."/>
            <person name="Schmidt O."/>
            <person name="Schmutz J."/>
            <person name="Skrede I."/>
            <person name="Stenlid J."/>
            <person name="Wiebenga A."/>
            <person name="Xie X."/>
            <person name="Kues U."/>
            <person name="Hibbett D.S."/>
            <person name="Hoffmeister D."/>
            <person name="Hogberg N."/>
            <person name="Martin F."/>
            <person name="Grigoriev I.V."/>
            <person name="Watkinson S.C."/>
        </authorList>
    </citation>
    <scope>NUCLEOTIDE SEQUENCE</scope>
    <source>
        <strain evidence="2">S7.9</strain>
    </source>
</reference>
<organism>
    <name type="scientific">Serpula lacrymans var. lacrymans (strain S7.9)</name>
    <name type="common">Dry rot fungus</name>
    <dbReference type="NCBI Taxonomy" id="578457"/>
    <lineage>
        <taxon>Eukaryota</taxon>
        <taxon>Fungi</taxon>
        <taxon>Dikarya</taxon>
        <taxon>Basidiomycota</taxon>
        <taxon>Agaricomycotina</taxon>
        <taxon>Agaricomycetes</taxon>
        <taxon>Agaricomycetidae</taxon>
        <taxon>Boletales</taxon>
        <taxon>Coniophorineae</taxon>
        <taxon>Serpulaceae</taxon>
        <taxon>Serpula</taxon>
    </lineage>
</organism>
<dbReference type="Pfam" id="PF20231">
    <property type="entry name" value="DUF6589"/>
    <property type="match status" value="1"/>
</dbReference>
<dbReference type="KEGG" id="sla:SERLADRAFT_350775"/>
<dbReference type="HOGENOM" id="CLU_142942_0_0_1"/>
<feature type="domain" description="DUF6589" evidence="1">
    <location>
        <begin position="2"/>
        <end position="72"/>
    </location>
</feature>
<name>F8P3V9_SERL9</name>
<dbReference type="RefSeq" id="XP_007320746.1">
    <property type="nucleotide sequence ID" value="XM_007320684.1"/>
</dbReference>
<gene>
    <name evidence="2" type="ORF">SERLADRAFT_350775</name>
</gene>
<proteinExistence type="predicted"/>
<accession>F8P3V9</accession>
<dbReference type="EMBL" id="GL945437">
    <property type="protein sequence ID" value="EGO22208.1"/>
    <property type="molecule type" value="Genomic_DNA"/>
</dbReference>
<protein>
    <recommendedName>
        <fullName evidence="1">DUF6589 domain-containing protein</fullName>
    </recommendedName>
</protein>
<dbReference type="Proteomes" id="UP000008064">
    <property type="component" value="Unassembled WGS sequence"/>
</dbReference>
<feature type="non-terminal residue" evidence="2">
    <location>
        <position position="1"/>
    </location>
</feature>
<dbReference type="AlphaFoldDB" id="F8P3V9"/>